<name>A0ABV0PU18_9TELE</name>
<keyword evidence="1" id="KW-1133">Transmembrane helix</keyword>
<organism evidence="2 3">
    <name type="scientific">Goodea atripinnis</name>
    <dbReference type="NCBI Taxonomy" id="208336"/>
    <lineage>
        <taxon>Eukaryota</taxon>
        <taxon>Metazoa</taxon>
        <taxon>Chordata</taxon>
        <taxon>Craniata</taxon>
        <taxon>Vertebrata</taxon>
        <taxon>Euteleostomi</taxon>
        <taxon>Actinopterygii</taxon>
        <taxon>Neopterygii</taxon>
        <taxon>Teleostei</taxon>
        <taxon>Neoteleostei</taxon>
        <taxon>Acanthomorphata</taxon>
        <taxon>Ovalentaria</taxon>
        <taxon>Atherinomorphae</taxon>
        <taxon>Cyprinodontiformes</taxon>
        <taxon>Goodeidae</taxon>
        <taxon>Goodea</taxon>
    </lineage>
</organism>
<evidence type="ECO:0000313" key="2">
    <source>
        <dbReference type="EMBL" id="MEQ2187022.1"/>
    </source>
</evidence>
<feature type="transmembrane region" description="Helical" evidence="1">
    <location>
        <begin position="14"/>
        <end position="34"/>
    </location>
</feature>
<keyword evidence="1" id="KW-0472">Membrane</keyword>
<keyword evidence="1" id="KW-0812">Transmembrane</keyword>
<evidence type="ECO:0000256" key="1">
    <source>
        <dbReference type="SAM" id="Phobius"/>
    </source>
</evidence>
<proteinExistence type="predicted"/>
<protein>
    <submittedName>
        <fullName evidence="2">Uncharacterized protein</fullName>
    </submittedName>
</protein>
<gene>
    <name evidence="2" type="ORF">GOODEAATRI_000331</name>
</gene>
<keyword evidence="3" id="KW-1185">Reference proteome</keyword>
<feature type="non-terminal residue" evidence="2">
    <location>
        <position position="1"/>
    </location>
</feature>
<evidence type="ECO:0000313" key="3">
    <source>
        <dbReference type="Proteomes" id="UP001476798"/>
    </source>
</evidence>
<comment type="caution">
    <text evidence="2">The sequence shown here is derived from an EMBL/GenBank/DDBJ whole genome shotgun (WGS) entry which is preliminary data.</text>
</comment>
<accession>A0ABV0PU18</accession>
<dbReference type="EMBL" id="JAHRIO010089970">
    <property type="protein sequence ID" value="MEQ2187022.1"/>
    <property type="molecule type" value="Genomic_DNA"/>
</dbReference>
<reference evidence="2 3" key="1">
    <citation type="submission" date="2021-06" db="EMBL/GenBank/DDBJ databases">
        <authorList>
            <person name="Palmer J.M."/>
        </authorList>
    </citation>
    <scope>NUCLEOTIDE SEQUENCE [LARGE SCALE GENOMIC DNA]</scope>
    <source>
        <strain evidence="2 3">GA_2019</strain>
        <tissue evidence="2">Muscle</tissue>
    </source>
</reference>
<sequence>GFGRDVSPLRNQSSLGSCLIACFFCLLPAEQMFWEVMRLRREMTVAKLGFYLTDQG</sequence>
<dbReference type="Proteomes" id="UP001476798">
    <property type="component" value="Unassembled WGS sequence"/>
</dbReference>